<evidence type="ECO:0000313" key="1">
    <source>
        <dbReference type="EMBL" id="OEG19326.1"/>
    </source>
</evidence>
<organism evidence="1 2">
    <name type="scientific">Enterococcus quebecensis</name>
    <dbReference type="NCBI Taxonomy" id="903983"/>
    <lineage>
        <taxon>Bacteria</taxon>
        <taxon>Bacillati</taxon>
        <taxon>Bacillota</taxon>
        <taxon>Bacilli</taxon>
        <taxon>Lactobacillales</taxon>
        <taxon>Enterococcaceae</taxon>
        <taxon>Enterococcus</taxon>
    </lineage>
</organism>
<gene>
    <name evidence="1" type="ORF">BCR23_01145</name>
</gene>
<dbReference type="EMBL" id="MIKB01000001">
    <property type="protein sequence ID" value="OEG19326.1"/>
    <property type="molecule type" value="Genomic_DNA"/>
</dbReference>
<dbReference type="Proteomes" id="UP000094764">
    <property type="component" value="Unassembled WGS sequence"/>
</dbReference>
<comment type="caution">
    <text evidence="1">The sequence shown here is derived from an EMBL/GenBank/DDBJ whole genome shotgun (WGS) entry which is preliminary data.</text>
</comment>
<dbReference type="AlphaFoldDB" id="A0A1E5H334"/>
<reference evidence="2" key="1">
    <citation type="submission" date="2016-09" db="EMBL/GenBank/DDBJ databases">
        <authorList>
            <person name="Gulvik C.A."/>
        </authorList>
    </citation>
    <scope>NUCLEOTIDE SEQUENCE [LARGE SCALE GENOMIC DNA]</scope>
    <source>
        <strain evidence="2">LMG 26306</strain>
    </source>
</reference>
<accession>A0A1E5H334</accession>
<dbReference type="STRING" id="903983.BCR23_01145"/>
<proteinExistence type="predicted"/>
<keyword evidence="2" id="KW-1185">Reference proteome</keyword>
<name>A0A1E5H334_9ENTE</name>
<sequence>MKKVAENILFFLNFFKRKHNTLSETLLIPSIYDIKQTDKYWEFIYYVLQTINYLLLDKTQ</sequence>
<evidence type="ECO:0000313" key="2">
    <source>
        <dbReference type="Proteomes" id="UP000094764"/>
    </source>
</evidence>
<protein>
    <submittedName>
        <fullName evidence="1">Uncharacterized protein</fullName>
    </submittedName>
</protein>